<dbReference type="OrthoDB" id="6864670at2"/>
<dbReference type="SUPFAM" id="SSF55729">
    <property type="entry name" value="Acyl-CoA N-acyltransferases (Nat)"/>
    <property type="match status" value="1"/>
</dbReference>
<reference evidence="2 3" key="1">
    <citation type="journal article" date="2012" name="J. Bacteriol.">
        <title>Complete Genome Sequence of Providencia stuartii Clinical Isolate MRSN 2154.</title>
        <authorList>
            <person name="Clifford R.J."/>
            <person name="Hang J."/>
            <person name="Riley M.C."/>
            <person name="Onmus-Leone F."/>
            <person name="Kuschner R.A."/>
            <person name="Lesho E.P."/>
            <person name="Waterman P.E."/>
        </authorList>
    </citation>
    <scope>NUCLEOTIDE SEQUENCE [LARGE SCALE GENOMIC DNA]</scope>
    <source>
        <strain evidence="2 3">MRSN 2154</strain>
    </source>
</reference>
<evidence type="ECO:0000313" key="3">
    <source>
        <dbReference type="Proteomes" id="UP000005012"/>
    </source>
</evidence>
<reference evidence="3" key="2">
    <citation type="submission" date="2012-04" db="EMBL/GenBank/DDBJ databases">
        <title>Complete genome sequence of Providencia stuartii clinical isolate MRSN 2154.</title>
        <authorList>
            <person name="Clifford R.J."/>
            <person name="Hang J."/>
            <person name="Riley M.C."/>
            <person name="Onmus-Leone F."/>
            <person name="Kuschner R.A."/>
            <person name="Lesho E.P."/>
            <person name="Waterman P.E."/>
        </authorList>
    </citation>
    <scope>NUCLEOTIDE SEQUENCE [LARGE SCALE GENOMIC DNA]</scope>
    <source>
        <strain evidence="3">MRSN 2154</strain>
    </source>
</reference>
<dbReference type="Proteomes" id="UP000005012">
    <property type="component" value="Chromosome"/>
</dbReference>
<protein>
    <submittedName>
        <fullName evidence="2">GCN5-like N-acetyltransferase</fullName>
    </submittedName>
</protein>
<dbReference type="InterPro" id="IPR000182">
    <property type="entry name" value="GNAT_dom"/>
</dbReference>
<dbReference type="PATRIC" id="fig|1157951.4.peg.4189"/>
<dbReference type="Pfam" id="PF00583">
    <property type="entry name" value="Acetyltransf_1"/>
    <property type="match status" value="1"/>
</dbReference>
<feature type="domain" description="N-acetyltransferase" evidence="1">
    <location>
        <begin position="3"/>
        <end position="170"/>
    </location>
</feature>
<dbReference type="KEGG" id="psi:S70_20845"/>
<dbReference type="RefSeq" id="WP_014658354.1">
    <property type="nucleotide sequence ID" value="NC_017731.1"/>
</dbReference>
<dbReference type="Gene3D" id="3.40.630.30">
    <property type="match status" value="1"/>
</dbReference>
<evidence type="ECO:0000259" key="1">
    <source>
        <dbReference type="PROSITE" id="PS51186"/>
    </source>
</evidence>
<dbReference type="HOGENOM" id="CLU_013985_18_0_6"/>
<dbReference type="GO" id="GO:0016747">
    <property type="term" value="F:acyltransferase activity, transferring groups other than amino-acyl groups"/>
    <property type="evidence" value="ECO:0007669"/>
    <property type="project" value="InterPro"/>
</dbReference>
<proteinExistence type="predicted"/>
<dbReference type="InterPro" id="IPR016181">
    <property type="entry name" value="Acyl_CoA_acyltransferase"/>
</dbReference>
<accession>A0A140NR35</accession>
<dbReference type="EMBL" id="CP003488">
    <property type="protein sequence ID" value="AFH95949.1"/>
    <property type="molecule type" value="Genomic_DNA"/>
</dbReference>
<dbReference type="PROSITE" id="PS51186">
    <property type="entry name" value="GNAT"/>
    <property type="match status" value="1"/>
</dbReference>
<evidence type="ECO:0000313" key="2">
    <source>
        <dbReference type="EMBL" id="AFH95949.1"/>
    </source>
</evidence>
<gene>
    <name evidence="2" type="ordered locus">S70_20845</name>
</gene>
<name>A0A140NR35_PROSM</name>
<dbReference type="AlphaFoldDB" id="A0A140NR35"/>
<sequence>MKIILRKATEQDAQLLYKIGMESYLYHFAKRWKNADELASYVYHEYSPFKIISDMQQSNIEWFVIENSQPIGLVKLTYHSTIPDETIQGTQLNKLYFLPSQTEQGNGSLVFKQIEALTKQHGDTLLWLDVLADNHSALSFYQANGMHKLKEVIFTRHTQQSLEFIMGKVI</sequence>
<organism evidence="2 3">
    <name type="scientific">Providencia stuartii (strain MRSN 2154)</name>
    <dbReference type="NCBI Taxonomy" id="1157951"/>
    <lineage>
        <taxon>Bacteria</taxon>
        <taxon>Pseudomonadati</taxon>
        <taxon>Pseudomonadota</taxon>
        <taxon>Gammaproteobacteria</taxon>
        <taxon>Enterobacterales</taxon>
        <taxon>Morganellaceae</taxon>
        <taxon>Providencia</taxon>
    </lineage>
</organism>